<proteinExistence type="predicted"/>
<organism evidence="2 3">
    <name type="scientific">Stenotrophomonas oahuensis</name>
    <dbReference type="NCBI Taxonomy" id="3003271"/>
    <lineage>
        <taxon>Bacteria</taxon>
        <taxon>Pseudomonadati</taxon>
        <taxon>Pseudomonadota</taxon>
        <taxon>Gammaproteobacteria</taxon>
        <taxon>Lysobacterales</taxon>
        <taxon>Lysobacteraceae</taxon>
        <taxon>Stenotrophomonas</taxon>
    </lineage>
</organism>
<reference evidence="2 3" key="1">
    <citation type="submission" date="2022-12" db="EMBL/GenBank/DDBJ databases">
        <title>Two new species, Stenotrophomonas aracearum and Stenotrophomonas oahuensis, isolated from Anthurium (Araceae family) in Hawaii.</title>
        <authorList>
            <person name="Chunag S.C."/>
            <person name="Dobhal S."/>
            <person name="Alvarez A."/>
            <person name="Arif M."/>
        </authorList>
    </citation>
    <scope>NUCLEOTIDE SEQUENCE [LARGE SCALE GENOMIC DNA]</scope>
    <source>
        <strain evidence="2 3">A5586</strain>
    </source>
</reference>
<evidence type="ECO:0000256" key="1">
    <source>
        <dbReference type="SAM" id="SignalP"/>
    </source>
</evidence>
<protein>
    <recommendedName>
        <fullName evidence="4">Lipoprotein</fullName>
    </recommendedName>
</protein>
<dbReference type="Proteomes" id="UP001302072">
    <property type="component" value="Chromosome"/>
</dbReference>
<accession>A0ABY9YKT7</accession>
<dbReference type="EMBL" id="CP115541">
    <property type="protein sequence ID" value="WNH51337.1"/>
    <property type="molecule type" value="Genomic_DNA"/>
</dbReference>
<evidence type="ECO:0008006" key="4">
    <source>
        <dbReference type="Google" id="ProtNLM"/>
    </source>
</evidence>
<dbReference type="RefSeq" id="WP_311190585.1">
    <property type="nucleotide sequence ID" value="NZ_CP115541.1"/>
</dbReference>
<evidence type="ECO:0000313" key="2">
    <source>
        <dbReference type="EMBL" id="WNH51337.1"/>
    </source>
</evidence>
<feature type="signal peptide" evidence="1">
    <location>
        <begin position="1"/>
        <end position="24"/>
    </location>
</feature>
<name>A0ABY9YKT7_9GAMM</name>
<feature type="chain" id="PRO_5046763005" description="Lipoprotein" evidence="1">
    <location>
        <begin position="25"/>
        <end position="409"/>
    </location>
</feature>
<evidence type="ECO:0000313" key="3">
    <source>
        <dbReference type="Proteomes" id="UP001302072"/>
    </source>
</evidence>
<keyword evidence="3" id="KW-1185">Reference proteome</keyword>
<sequence length="409" mass="45509">MNARIWISSLTLGLALLASHAVQAASVPAETDAAKAVRYTRALEATPLADNALDMRKWLLRWMLETPDYTVLVCNMLDIPDDENGTLSGELMVQMMAGNVAWQIEHPRENDDVSRQMAAVRSALKMYAAYLAKDPKWKLPALDPVIERERNGTLREHVAKKVAAGCNSENGGEKMTFSEEAEPPPFLGGFLRESHMVYPLKVPNGWVMQSEHRYDELESGASVRFQREGDVTGWMDVYFYPIGVISKEQLEKLAAAEREQLVTVWKDAVTGAPLSPLGTFSVPLKADPSTSQPRPDAITAYAADFTYKHRENGKRYNSVLVFMVDRLYAIKLRYSAEAEKLSREQVRNEAEAFARSLLLEVEIISTGDCGAPARALEGGIAEGCVGEEPVQPLVPDGYRELRFEYPAPR</sequence>
<gene>
    <name evidence="2" type="ORF">PDM29_13295</name>
</gene>
<keyword evidence="1" id="KW-0732">Signal</keyword>